<name>A0ACC2KQL8_PERAE</name>
<protein>
    <submittedName>
        <fullName evidence="1">Uncharacterized protein</fullName>
    </submittedName>
</protein>
<gene>
    <name evidence="1" type="ORF">MRB53_032013</name>
</gene>
<dbReference type="Proteomes" id="UP001234297">
    <property type="component" value="Chromosome 10"/>
</dbReference>
<evidence type="ECO:0000313" key="2">
    <source>
        <dbReference type="Proteomes" id="UP001234297"/>
    </source>
</evidence>
<accession>A0ACC2KQL8</accession>
<sequence>MVASSVANMSIFCQAVCNELSFVLFCFVLNHLSLSLTLLKKEIAADCLISRGNAILVTIWRGHLLFSS</sequence>
<proteinExistence type="predicted"/>
<organism evidence="1 2">
    <name type="scientific">Persea americana</name>
    <name type="common">Avocado</name>
    <dbReference type="NCBI Taxonomy" id="3435"/>
    <lineage>
        <taxon>Eukaryota</taxon>
        <taxon>Viridiplantae</taxon>
        <taxon>Streptophyta</taxon>
        <taxon>Embryophyta</taxon>
        <taxon>Tracheophyta</taxon>
        <taxon>Spermatophyta</taxon>
        <taxon>Magnoliopsida</taxon>
        <taxon>Magnoliidae</taxon>
        <taxon>Laurales</taxon>
        <taxon>Lauraceae</taxon>
        <taxon>Persea</taxon>
    </lineage>
</organism>
<reference evidence="1 2" key="1">
    <citation type="journal article" date="2022" name="Hortic Res">
        <title>A haplotype resolved chromosomal level avocado genome allows analysis of novel avocado genes.</title>
        <authorList>
            <person name="Nath O."/>
            <person name="Fletcher S.J."/>
            <person name="Hayward A."/>
            <person name="Shaw L.M."/>
            <person name="Masouleh A.K."/>
            <person name="Furtado A."/>
            <person name="Henry R.J."/>
            <person name="Mitter N."/>
        </authorList>
    </citation>
    <scope>NUCLEOTIDE SEQUENCE [LARGE SCALE GENOMIC DNA]</scope>
    <source>
        <strain evidence="2">cv. Hass</strain>
    </source>
</reference>
<comment type="caution">
    <text evidence="1">The sequence shown here is derived from an EMBL/GenBank/DDBJ whole genome shotgun (WGS) entry which is preliminary data.</text>
</comment>
<evidence type="ECO:0000313" key="1">
    <source>
        <dbReference type="EMBL" id="KAJ8623484.1"/>
    </source>
</evidence>
<keyword evidence="2" id="KW-1185">Reference proteome</keyword>
<dbReference type="EMBL" id="CM056818">
    <property type="protein sequence ID" value="KAJ8623484.1"/>
    <property type="molecule type" value="Genomic_DNA"/>
</dbReference>